<organism evidence="6 7">
    <name type="scientific">Burkholderia contaminans</name>
    <dbReference type="NCBI Taxonomy" id="488447"/>
    <lineage>
        <taxon>Bacteria</taxon>
        <taxon>Pseudomonadati</taxon>
        <taxon>Pseudomonadota</taxon>
        <taxon>Betaproteobacteria</taxon>
        <taxon>Burkholderiales</taxon>
        <taxon>Burkholderiaceae</taxon>
        <taxon>Burkholderia</taxon>
        <taxon>Burkholderia cepacia complex</taxon>
    </lineage>
</organism>
<dbReference type="InterPro" id="IPR003593">
    <property type="entry name" value="AAA+_ATPase"/>
</dbReference>
<dbReference type="PANTHER" id="PTHR24220:SF86">
    <property type="entry name" value="ABC TRANSPORTER ABCH.1"/>
    <property type="match status" value="1"/>
</dbReference>
<dbReference type="GO" id="GO:0022857">
    <property type="term" value="F:transmembrane transporter activity"/>
    <property type="evidence" value="ECO:0007669"/>
    <property type="project" value="TreeGrafter"/>
</dbReference>
<feature type="domain" description="ABC transporter" evidence="5">
    <location>
        <begin position="18"/>
        <end position="227"/>
    </location>
</feature>
<dbReference type="PANTHER" id="PTHR24220">
    <property type="entry name" value="IMPORT ATP-BINDING PROTEIN"/>
    <property type="match status" value="1"/>
</dbReference>
<dbReference type="InterPro" id="IPR015854">
    <property type="entry name" value="ABC_transpr_LolD-like"/>
</dbReference>
<dbReference type="PROSITE" id="PS00675">
    <property type="entry name" value="SIGMA54_INTERACT_1"/>
    <property type="match status" value="1"/>
</dbReference>
<dbReference type="InterPro" id="IPR025662">
    <property type="entry name" value="Sigma_54_int_dom_ATP-bd_1"/>
</dbReference>
<reference evidence="6 7" key="1">
    <citation type="submission" date="2018-08" db="EMBL/GenBank/DDBJ databases">
        <title>Comparative analysis of Burkholderia isolates from Puerto Rico.</title>
        <authorList>
            <person name="Hall C."/>
            <person name="Sahl J."/>
            <person name="Wagner D."/>
        </authorList>
    </citation>
    <scope>NUCLEOTIDE SEQUENCE [LARGE SCALE GENOMIC DNA]</scope>
    <source>
        <strain evidence="6 7">Bp9001</strain>
    </source>
</reference>
<evidence type="ECO:0000256" key="2">
    <source>
        <dbReference type="ARBA" id="ARBA00022519"/>
    </source>
</evidence>
<evidence type="ECO:0000313" key="7">
    <source>
        <dbReference type="Proteomes" id="UP000269271"/>
    </source>
</evidence>
<sequence>MTTYLIDKRFHTRVARSQRVVEVAEAFGLGLDDKEFVIFDRLNLDVEQGDVVYITGQSGAGKSLLLRELSDQMGAAGKKVANLDHVHLEPDVPLIDQIGTSTNDAIRLLSIAGLNDAYLFIRKPGELSDGQRYRFRLAKAIESQADVWVADEFMAVLDRTAAKVIAYAVQKTARKVGATVIVATTHLDLVEDLQPSLYIEKRYREKLRIETFKELNGAAAGARVMTRDEAFELLKRMA</sequence>
<evidence type="ECO:0000259" key="5">
    <source>
        <dbReference type="PROSITE" id="PS50893"/>
    </source>
</evidence>
<dbReference type="PROSITE" id="PS50893">
    <property type="entry name" value="ABC_TRANSPORTER_2"/>
    <property type="match status" value="1"/>
</dbReference>
<proteinExistence type="predicted"/>
<dbReference type="SUPFAM" id="SSF52540">
    <property type="entry name" value="P-loop containing nucleoside triphosphate hydrolases"/>
    <property type="match status" value="1"/>
</dbReference>
<dbReference type="GO" id="GO:0016887">
    <property type="term" value="F:ATP hydrolysis activity"/>
    <property type="evidence" value="ECO:0007669"/>
    <property type="project" value="InterPro"/>
</dbReference>
<gene>
    <name evidence="6" type="ORF">DF037_20325</name>
</gene>
<evidence type="ECO:0000313" key="6">
    <source>
        <dbReference type="EMBL" id="RQT26039.1"/>
    </source>
</evidence>
<dbReference type="InterPro" id="IPR027417">
    <property type="entry name" value="P-loop_NTPase"/>
</dbReference>
<dbReference type="InterPro" id="IPR003439">
    <property type="entry name" value="ABC_transporter-like_ATP-bd"/>
</dbReference>
<accession>A0A3N8S299</accession>
<comment type="caution">
    <text evidence="6">The sequence shown here is derived from an EMBL/GenBank/DDBJ whole genome shotgun (WGS) entry which is preliminary data.</text>
</comment>
<keyword evidence="2" id="KW-0472">Membrane</keyword>
<dbReference type="SMART" id="SM00382">
    <property type="entry name" value="AAA"/>
    <property type="match status" value="1"/>
</dbReference>
<keyword evidence="3" id="KW-0547">Nucleotide-binding</keyword>
<keyword evidence="2" id="KW-0997">Cell inner membrane</keyword>
<dbReference type="Proteomes" id="UP000269271">
    <property type="component" value="Unassembled WGS sequence"/>
</dbReference>
<evidence type="ECO:0000256" key="1">
    <source>
        <dbReference type="ARBA" id="ARBA00022475"/>
    </source>
</evidence>
<evidence type="ECO:0000256" key="4">
    <source>
        <dbReference type="ARBA" id="ARBA00022840"/>
    </source>
</evidence>
<dbReference type="Gene3D" id="3.40.50.300">
    <property type="entry name" value="P-loop containing nucleotide triphosphate hydrolases"/>
    <property type="match status" value="1"/>
</dbReference>
<evidence type="ECO:0000256" key="3">
    <source>
        <dbReference type="ARBA" id="ARBA00022741"/>
    </source>
</evidence>
<dbReference type="Pfam" id="PF00005">
    <property type="entry name" value="ABC_tran"/>
    <property type="match status" value="1"/>
</dbReference>
<dbReference type="GO" id="GO:0005886">
    <property type="term" value="C:plasma membrane"/>
    <property type="evidence" value="ECO:0007669"/>
    <property type="project" value="TreeGrafter"/>
</dbReference>
<protein>
    <submittedName>
        <fullName evidence="6">ATP-binding cassette domain-containing protein</fullName>
    </submittedName>
</protein>
<dbReference type="EMBL" id="QTQX01000013">
    <property type="protein sequence ID" value="RQT26039.1"/>
    <property type="molecule type" value="Genomic_DNA"/>
</dbReference>
<keyword evidence="1" id="KW-1003">Cell membrane</keyword>
<dbReference type="RefSeq" id="WP_124618506.1">
    <property type="nucleotide sequence ID" value="NZ_QTQX01000013.1"/>
</dbReference>
<name>A0A3N8S299_9BURK</name>
<dbReference type="GO" id="GO:0005524">
    <property type="term" value="F:ATP binding"/>
    <property type="evidence" value="ECO:0007669"/>
    <property type="project" value="UniProtKB-KW"/>
</dbReference>
<keyword evidence="4 6" id="KW-0067">ATP-binding</keyword>
<dbReference type="AlphaFoldDB" id="A0A3N8S299"/>